<keyword evidence="2" id="KW-1185">Reference proteome</keyword>
<evidence type="ECO:0000313" key="1">
    <source>
        <dbReference type="EMBL" id="MBL1097503.1"/>
    </source>
</evidence>
<proteinExistence type="predicted"/>
<organism evidence="1 2">
    <name type="scientific">Streptomyces coffeae</name>
    <dbReference type="NCBI Taxonomy" id="621382"/>
    <lineage>
        <taxon>Bacteria</taxon>
        <taxon>Bacillati</taxon>
        <taxon>Actinomycetota</taxon>
        <taxon>Actinomycetes</taxon>
        <taxon>Kitasatosporales</taxon>
        <taxon>Streptomycetaceae</taxon>
        <taxon>Streptomyces</taxon>
    </lineage>
</organism>
<accession>A0ABS1NBR8</accession>
<dbReference type="EMBL" id="JAERRF010000006">
    <property type="protein sequence ID" value="MBL1097503.1"/>
    <property type="molecule type" value="Genomic_DNA"/>
</dbReference>
<sequence>MTTANTSGLVPIYDSMVAEHGDVPTQTREAAEEIQREVAEVLDWNRFRPGD</sequence>
<name>A0ABS1NBR8_9ACTN</name>
<protein>
    <submittedName>
        <fullName evidence="1">Uncharacterized protein</fullName>
    </submittedName>
</protein>
<dbReference type="Proteomes" id="UP000634229">
    <property type="component" value="Unassembled WGS sequence"/>
</dbReference>
<evidence type="ECO:0000313" key="2">
    <source>
        <dbReference type="Proteomes" id="UP000634229"/>
    </source>
</evidence>
<comment type="caution">
    <text evidence="1">The sequence shown here is derived from an EMBL/GenBank/DDBJ whole genome shotgun (WGS) entry which is preliminary data.</text>
</comment>
<reference evidence="1 2" key="1">
    <citation type="submission" date="2021-01" db="EMBL/GenBank/DDBJ databases">
        <title>WGS of actinomycetes isolated from Thailand.</title>
        <authorList>
            <person name="Thawai C."/>
        </authorList>
    </citation>
    <scope>NUCLEOTIDE SEQUENCE [LARGE SCALE GENOMIC DNA]</scope>
    <source>
        <strain evidence="1 2">CA1R205</strain>
    </source>
</reference>
<gene>
    <name evidence="1" type="ORF">JK363_12590</name>
</gene>
<dbReference type="RefSeq" id="WP_201874847.1">
    <property type="nucleotide sequence ID" value="NZ_JAERRF010000006.1"/>
</dbReference>